<dbReference type="NCBIfam" id="TIGR02273">
    <property type="entry name" value="16S_RimM"/>
    <property type="match status" value="1"/>
</dbReference>
<dbReference type="GO" id="GO:0006364">
    <property type="term" value="P:rRNA processing"/>
    <property type="evidence" value="ECO:0007669"/>
    <property type="project" value="UniProtKB-UniRule"/>
</dbReference>
<dbReference type="HAMAP" id="MF_00014">
    <property type="entry name" value="Ribosome_mat_RimM"/>
    <property type="match status" value="1"/>
</dbReference>
<dbReference type="GO" id="GO:0042274">
    <property type="term" value="P:ribosomal small subunit biogenesis"/>
    <property type="evidence" value="ECO:0007669"/>
    <property type="project" value="UniProtKB-UniRule"/>
</dbReference>
<dbReference type="SUPFAM" id="SSF50447">
    <property type="entry name" value="Translation proteins"/>
    <property type="match status" value="1"/>
</dbReference>
<evidence type="ECO:0000313" key="8">
    <source>
        <dbReference type="Proteomes" id="UP000823630"/>
    </source>
</evidence>
<comment type="subcellular location">
    <subcellularLocation>
        <location evidence="5">Cytoplasm</location>
    </subcellularLocation>
</comment>
<evidence type="ECO:0000256" key="4">
    <source>
        <dbReference type="ARBA" id="ARBA00023186"/>
    </source>
</evidence>
<comment type="function">
    <text evidence="5">An accessory protein needed during the final step in the assembly of 30S ribosomal subunit, possibly for assembly of the head region. Essential for efficient processing of 16S rRNA. May be needed both before and after RbfA during the maturation of 16S rRNA. It has affinity for free ribosomal 30S subunits but not for 70S ribosomes.</text>
</comment>
<evidence type="ECO:0000256" key="2">
    <source>
        <dbReference type="ARBA" id="ARBA00022517"/>
    </source>
</evidence>
<dbReference type="EMBL" id="JADINC010000012">
    <property type="protein sequence ID" value="MBO8424978.1"/>
    <property type="molecule type" value="Genomic_DNA"/>
</dbReference>
<dbReference type="Gene3D" id="2.30.30.240">
    <property type="entry name" value="PRC-barrel domain"/>
    <property type="match status" value="1"/>
</dbReference>
<dbReference type="InterPro" id="IPR002676">
    <property type="entry name" value="RimM_N"/>
</dbReference>
<sequence length="154" mass="16752">MVKSDKILVGKIVAPQGIRGEVRVQTYTAGATDLRDLPVHSLRFADGAFHFVRAVPHSTVVIARVDGVNNRNDAELLRGVDLFIYRDELPPSDDGEYYQADLIGMSVMRDGVKIGTVSGFQNFGAGDIIELDNGDMVSFVGATVDMKNNVILVK</sequence>
<keyword evidence="2 5" id="KW-0690">Ribosome biogenesis</keyword>
<keyword evidence="4 5" id="KW-0143">Chaperone</keyword>
<evidence type="ECO:0000259" key="6">
    <source>
        <dbReference type="Pfam" id="PF01782"/>
    </source>
</evidence>
<organism evidence="7 8">
    <name type="scientific">Candidatus Enterousia avistercoris</name>
    <dbReference type="NCBI Taxonomy" id="2840788"/>
    <lineage>
        <taxon>Bacteria</taxon>
        <taxon>Pseudomonadati</taxon>
        <taxon>Pseudomonadota</taxon>
        <taxon>Alphaproteobacteria</taxon>
        <taxon>Candidatus Enterousia</taxon>
    </lineage>
</organism>
<evidence type="ECO:0000256" key="3">
    <source>
        <dbReference type="ARBA" id="ARBA00022552"/>
    </source>
</evidence>
<keyword evidence="3 5" id="KW-0698">rRNA processing</keyword>
<dbReference type="GO" id="GO:0005840">
    <property type="term" value="C:ribosome"/>
    <property type="evidence" value="ECO:0007669"/>
    <property type="project" value="InterPro"/>
</dbReference>
<dbReference type="InterPro" id="IPR009000">
    <property type="entry name" value="Transl_B-barrel_sf"/>
</dbReference>
<dbReference type="GO" id="GO:0043022">
    <property type="term" value="F:ribosome binding"/>
    <property type="evidence" value="ECO:0007669"/>
    <property type="project" value="InterPro"/>
</dbReference>
<dbReference type="Pfam" id="PF01782">
    <property type="entry name" value="RimM"/>
    <property type="match status" value="1"/>
</dbReference>
<dbReference type="AlphaFoldDB" id="A0A9D9DEG6"/>
<comment type="domain">
    <text evidence="5">The PRC barrel domain binds ribosomal protein uS19.</text>
</comment>
<comment type="similarity">
    <text evidence="5">Belongs to the RimM family.</text>
</comment>
<comment type="subunit">
    <text evidence="5">Binds ribosomal protein uS19.</text>
</comment>
<reference evidence="7" key="1">
    <citation type="submission" date="2020-10" db="EMBL/GenBank/DDBJ databases">
        <authorList>
            <person name="Gilroy R."/>
        </authorList>
    </citation>
    <scope>NUCLEOTIDE SEQUENCE</scope>
    <source>
        <strain evidence="7">8207</strain>
    </source>
</reference>
<reference evidence="7" key="2">
    <citation type="journal article" date="2021" name="PeerJ">
        <title>Extensive microbial diversity within the chicken gut microbiome revealed by metagenomics and culture.</title>
        <authorList>
            <person name="Gilroy R."/>
            <person name="Ravi A."/>
            <person name="Getino M."/>
            <person name="Pursley I."/>
            <person name="Horton D.L."/>
            <person name="Alikhan N.F."/>
            <person name="Baker D."/>
            <person name="Gharbi K."/>
            <person name="Hall N."/>
            <person name="Watson M."/>
            <person name="Adriaenssens E.M."/>
            <person name="Foster-Nyarko E."/>
            <person name="Jarju S."/>
            <person name="Secka A."/>
            <person name="Antonio M."/>
            <person name="Oren A."/>
            <person name="Chaudhuri R.R."/>
            <person name="La Ragione R."/>
            <person name="Hildebrand F."/>
            <person name="Pallen M.J."/>
        </authorList>
    </citation>
    <scope>NUCLEOTIDE SEQUENCE</scope>
    <source>
        <strain evidence="7">8207</strain>
    </source>
</reference>
<evidence type="ECO:0000313" key="7">
    <source>
        <dbReference type="EMBL" id="MBO8424978.1"/>
    </source>
</evidence>
<feature type="domain" description="RimM N-terminal" evidence="6">
    <location>
        <begin position="9"/>
        <end position="87"/>
    </location>
</feature>
<keyword evidence="1 5" id="KW-0963">Cytoplasm</keyword>
<accession>A0A9D9DEG6</accession>
<evidence type="ECO:0000256" key="1">
    <source>
        <dbReference type="ARBA" id="ARBA00022490"/>
    </source>
</evidence>
<dbReference type="InterPro" id="IPR011961">
    <property type="entry name" value="RimM"/>
</dbReference>
<dbReference type="PANTHER" id="PTHR33692:SF1">
    <property type="entry name" value="RIBOSOME MATURATION FACTOR RIMM"/>
    <property type="match status" value="1"/>
</dbReference>
<proteinExistence type="inferred from homology"/>
<dbReference type="GO" id="GO:0005737">
    <property type="term" value="C:cytoplasm"/>
    <property type="evidence" value="ECO:0007669"/>
    <property type="project" value="UniProtKB-SubCell"/>
</dbReference>
<dbReference type="Gene3D" id="2.40.30.60">
    <property type="entry name" value="RimM"/>
    <property type="match status" value="1"/>
</dbReference>
<protein>
    <recommendedName>
        <fullName evidence="5">Ribosome maturation factor RimM</fullName>
    </recommendedName>
</protein>
<gene>
    <name evidence="5 7" type="primary">rimM</name>
    <name evidence="7" type="ORF">IAC69_00675</name>
</gene>
<dbReference type="InterPro" id="IPR011033">
    <property type="entry name" value="PRC_barrel-like_sf"/>
</dbReference>
<dbReference type="InterPro" id="IPR036976">
    <property type="entry name" value="RimM_N_sf"/>
</dbReference>
<name>A0A9D9DEG6_9PROT</name>
<dbReference type="Proteomes" id="UP000823630">
    <property type="component" value="Unassembled WGS sequence"/>
</dbReference>
<comment type="caution">
    <text evidence="7">The sequence shown here is derived from an EMBL/GenBank/DDBJ whole genome shotgun (WGS) entry which is preliminary data.</text>
</comment>
<dbReference type="PANTHER" id="PTHR33692">
    <property type="entry name" value="RIBOSOME MATURATION FACTOR RIMM"/>
    <property type="match status" value="1"/>
</dbReference>
<evidence type="ECO:0000256" key="5">
    <source>
        <dbReference type="HAMAP-Rule" id="MF_00014"/>
    </source>
</evidence>
<dbReference type="SUPFAM" id="SSF50346">
    <property type="entry name" value="PRC-barrel domain"/>
    <property type="match status" value="1"/>
</dbReference>